<evidence type="ECO:0000256" key="6">
    <source>
        <dbReference type="ARBA" id="ARBA00022989"/>
    </source>
</evidence>
<evidence type="ECO:0000256" key="14">
    <source>
        <dbReference type="RuleBase" id="RU363047"/>
    </source>
</evidence>
<protein>
    <recommendedName>
        <fullName evidence="14">Olfactory receptor</fullName>
    </recommendedName>
</protein>
<dbReference type="FunFam" id="1.20.1070.10:FF:000024">
    <property type="entry name" value="Olfactory receptor"/>
    <property type="match status" value="1"/>
</dbReference>
<dbReference type="PROSITE" id="PS50262">
    <property type="entry name" value="G_PROTEIN_RECEP_F1_2"/>
    <property type="match status" value="1"/>
</dbReference>
<proteinExistence type="inferred from homology"/>
<keyword evidence="2 14" id="KW-1003">Cell membrane</keyword>
<keyword evidence="7 13" id="KW-0297">G-protein coupled receptor</keyword>
<sequence>LEKQSSGVNVTSLPILVTSVTLDGLAQLSNQRLFFFFFLCAYLFMLCSDSLVVYVICSQRSLHRPMFVFVTAVLMNSVAGSTVFYPKLLVDLLRGVRSVQVTLRVCMCEAWLLYSLGTSSFLLLAAMSFDRYVSICRPLLYTVVMSPATVLALLLLCWLLPVGLVGTAVLLASRLPLCRSQLSRIYCDIYSLVSLSCGGRETLLSEVYNLSVIVATVLLPAIFVLFSYSAVLSVCLRRSRSFSSKALSTCLPHLLVFCNYSVSSGVEVLHRRLQAGSQPTASVLTSIFQVMIPTVFNPVVYGLKVTEIRAQLRRLLGCQRAD</sequence>
<dbReference type="PRINTS" id="PR00245">
    <property type="entry name" value="OLFACTORYR"/>
</dbReference>
<dbReference type="GO" id="GO:0005549">
    <property type="term" value="F:odorant binding"/>
    <property type="evidence" value="ECO:0007669"/>
    <property type="project" value="TreeGrafter"/>
</dbReference>
<evidence type="ECO:0000256" key="2">
    <source>
        <dbReference type="ARBA" id="ARBA00022475"/>
    </source>
</evidence>
<evidence type="ECO:0000313" key="17">
    <source>
        <dbReference type="Proteomes" id="UP000264840"/>
    </source>
</evidence>
<feature type="transmembrane region" description="Helical" evidence="14">
    <location>
        <begin position="67"/>
        <end position="90"/>
    </location>
</feature>
<feature type="transmembrane region" description="Helical" evidence="14">
    <location>
        <begin position="210"/>
        <end position="236"/>
    </location>
</feature>
<dbReference type="InterPro" id="IPR000276">
    <property type="entry name" value="GPCR_Rhodpsn"/>
</dbReference>
<evidence type="ECO:0000256" key="13">
    <source>
        <dbReference type="RuleBase" id="RU000688"/>
    </source>
</evidence>
<organism evidence="16 17">
    <name type="scientific">Haplochromis burtoni</name>
    <name type="common">Burton's mouthbrooder</name>
    <name type="synonym">Chromis burtoni</name>
    <dbReference type="NCBI Taxonomy" id="8153"/>
    <lineage>
        <taxon>Eukaryota</taxon>
        <taxon>Metazoa</taxon>
        <taxon>Chordata</taxon>
        <taxon>Craniata</taxon>
        <taxon>Vertebrata</taxon>
        <taxon>Euteleostomi</taxon>
        <taxon>Actinopterygii</taxon>
        <taxon>Neopterygii</taxon>
        <taxon>Teleostei</taxon>
        <taxon>Neoteleostei</taxon>
        <taxon>Acanthomorphata</taxon>
        <taxon>Ovalentaria</taxon>
        <taxon>Cichlomorphae</taxon>
        <taxon>Cichliformes</taxon>
        <taxon>Cichlidae</taxon>
        <taxon>African cichlids</taxon>
        <taxon>Pseudocrenilabrinae</taxon>
        <taxon>Haplochromini</taxon>
        <taxon>Haplochromis</taxon>
    </lineage>
</organism>
<comment type="similarity">
    <text evidence="13">Belongs to the G-protein coupled receptor 1 family.</text>
</comment>
<dbReference type="InterPro" id="IPR017452">
    <property type="entry name" value="GPCR_Rhodpsn_7TM"/>
</dbReference>
<keyword evidence="5 14" id="KW-0552">Olfaction</keyword>
<dbReference type="Ensembl" id="ENSHBUT00000035763.1">
    <property type="protein sequence ID" value="ENSHBUP00000020044.1"/>
    <property type="gene ID" value="ENSHBUG00000022292.1"/>
</dbReference>
<evidence type="ECO:0000256" key="5">
    <source>
        <dbReference type="ARBA" id="ARBA00022725"/>
    </source>
</evidence>
<evidence type="ECO:0000256" key="7">
    <source>
        <dbReference type="ARBA" id="ARBA00023040"/>
    </source>
</evidence>
<keyword evidence="9" id="KW-1015">Disulfide bond</keyword>
<comment type="subcellular location">
    <subcellularLocation>
        <location evidence="1 14">Cell membrane</location>
        <topology evidence="1 14">Multi-pass membrane protein</topology>
    </subcellularLocation>
</comment>
<dbReference type="GO" id="GO:0004984">
    <property type="term" value="F:olfactory receptor activity"/>
    <property type="evidence" value="ECO:0007669"/>
    <property type="project" value="InterPro"/>
</dbReference>
<dbReference type="Proteomes" id="UP000264840">
    <property type="component" value="Unplaced"/>
</dbReference>
<feature type="transmembrane region" description="Helical" evidence="14">
    <location>
        <begin position="139"/>
        <end position="172"/>
    </location>
</feature>
<keyword evidence="6 14" id="KW-1133">Transmembrane helix</keyword>
<dbReference type="PANTHER" id="PTHR26451">
    <property type="entry name" value="G_PROTEIN_RECEP_F1_2 DOMAIN-CONTAINING PROTEIN"/>
    <property type="match status" value="1"/>
</dbReference>
<feature type="domain" description="G-protein coupled receptors family 1 profile" evidence="15">
    <location>
        <begin position="48"/>
        <end position="301"/>
    </location>
</feature>
<dbReference type="PRINTS" id="PR00237">
    <property type="entry name" value="GPCRRHODOPSN"/>
</dbReference>
<evidence type="ECO:0000256" key="4">
    <source>
        <dbReference type="ARBA" id="ARBA00022692"/>
    </source>
</evidence>
<evidence type="ECO:0000256" key="1">
    <source>
        <dbReference type="ARBA" id="ARBA00004651"/>
    </source>
</evidence>
<keyword evidence="10 13" id="KW-0675">Receptor</keyword>
<dbReference type="InterPro" id="IPR000725">
    <property type="entry name" value="Olfact_rcpt"/>
</dbReference>
<dbReference type="PROSITE" id="PS00237">
    <property type="entry name" value="G_PROTEIN_RECEP_F1_1"/>
    <property type="match status" value="1"/>
</dbReference>
<keyword evidence="4 13" id="KW-0812">Transmembrane</keyword>
<evidence type="ECO:0000256" key="9">
    <source>
        <dbReference type="ARBA" id="ARBA00023157"/>
    </source>
</evidence>
<dbReference type="OMA" id="HRPMFVF"/>
<keyword evidence="11" id="KW-0325">Glycoprotein</keyword>
<feature type="transmembrane region" description="Helical" evidence="14">
    <location>
        <begin position="110"/>
        <end position="127"/>
    </location>
</feature>
<evidence type="ECO:0000256" key="10">
    <source>
        <dbReference type="ARBA" id="ARBA00023170"/>
    </source>
</evidence>
<evidence type="ECO:0000256" key="11">
    <source>
        <dbReference type="ARBA" id="ARBA00023180"/>
    </source>
</evidence>
<accession>A0A3Q2WED9</accession>
<evidence type="ECO:0000256" key="12">
    <source>
        <dbReference type="ARBA" id="ARBA00023224"/>
    </source>
</evidence>
<name>A0A3Q2WED9_HAPBU</name>
<evidence type="ECO:0000256" key="8">
    <source>
        <dbReference type="ARBA" id="ARBA00023136"/>
    </source>
</evidence>
<keyword evidence="12 13" id="KW-0807">Transducer</keyword>
<dbReference type="GO" id="GO:0005886">
    <property type="term" value="C:plasma membrane"/>
    <property type="evidence" value="ECO:0007669"/>
    <property type="project" value="UniProtKB-SubCell"/>
</dbReference>
<keyword evidence="8 14" id="KW-0472">Membrane</keyword>
<keyword evidence="17" id="KW-1185">Reference proteome</keyword>
<evidence type="ECO:0000256" key="3">
    <source>
        <dbReference type="ARBA" id="ARBA00022606"/>
    </source>
</evidence>
<evidence type="ECO:0000313" key="16">
    <source>
        <dbReference type="Ensembl" id="ENSHBUP00000020044.1"/>
    </source>
</evidence>
<keyword evidence="3 14" id="KW-0716">Sensory transduction</keyword>
<dbReference type="GO" id="GO:0004930">
    <property type="term" value="F:G protein-coupled receptor activity"/>
    <property type="evidence" value="ECO:0007669"/>
    <property type="project" value="UniProtKB-KW"/>
</dbReference>
<dbReference type="Gene3D" id="1.20.1070.10">
    <property type="entry name" value="Rhodopsin 7-helix transmembrane proteins"/>
    <property type="match status" value="1"/>
</dbReference>
<feature type="transmembrane region" description="Helical" evidence="14">
    <location>
        <begin position="33"/>
        <end position="55"/>
    </location>
</feature>
<dbReference type="AlphaFoldDB" id="A0A3Q2WED9"/>
<evidence type="ECO:0000259" key="15">
    <source>
        <dbReference type="PROSITE" id="PS50262"/>
    </source>
</evidence>
<reference evidence="16" key="2">
    <citation type="submission" date="2025-09" db="UniProtKB">
        <authorList>
            <consortium name="Ensembl"/>
        </authorList>
    </citation>
    <scope>IDENTIFICATION</scope>
</reference>
<dbReference type="InterPro" id="IPR052921">
    <property type="entry name" value="GPCR1_Superfamily_Member"/>
</dbReference>
<reference evidence="16" key="1">
    <citation type="submission" date="2025-08" db="UniProtKB">
        <authorList>
            <consortium name="Ensembl"/>
        </authorList>
    </citation>
    <scope>IDENTIFICATION</scope>
</reference>
<dbReference type="PANTHER" id="PTHR26451:SF860">
    <property type="entry name" value="ODORANT RECEPTOR-RELATED"/>
    <property type="match status" value="1"/>
</dbReference>
<dbReference type="GeneTree" id="ENSGT01030000234640"/>
<dbReference type="Pfam" id="PF13853">
    <property type="entry name" value="7tm_4"/>
    <property type="match status" value="1"/>
</dbReference>
<dbReference type="SUPFAM" id="SSF81321">
    <property type="entry name" value="Family A G protein-coupled receptor-like"/>
    <property type="match status" value="1"/>
</dbReference>